<gene>
    <name evidence="2" type="ORF">N5J23_13510</name>
</gene>
<name>A0AA42W4U0_9BURK</name>
<dbReference type="Pfam" id="PF10816">
    <property type="entry name" value="DUF2760"/>
    <property type="match status" value="1"/>
</dbReference>
<reference evidence="2" key="1">
    <citation type="submission" date="2022-09" db="EMBL/GenBank/DDBJ databases">
        <title>Intensive care unit water sources are persistently colonized with multi-drug resistant bacteria and are the site of extensive horizontal gene transfer of antibiotic resistance genes.</title>
        <authorList>
            <person name="Diorio-Toth L."/>
        </authorList>
    </citation>
    <scope>NUCLEOTIDE SEQUENCE</scope>
    <source>
        <strain evidence="2">GD03686</strain>
    </source>
</reference>
<feature type="domain" description="DUF2760" evidence="1">
    <location>
        <begin position="86"/>
        <end position="208"/>
    </location>
</feature>
<organism evidence="2 3">
    <name type="scientific">Comamonas aquatica</name>
    <dbReference type="NCBI Taxonomy" id="225991"/>
    <lineage>
        <taxon>Bacteria</taxon>
        <taxon>Pseudomonadati</taxon>
        <taxon>Pseudomonadota</taxon>
        <taxon>Betaproteobacteria</taxon>
        <taxon>Burkholderiales</taxon>
        <taxon>Comamonadaceae</taxon>
        <taxon>Comamonas</taxon>
    </lineage>
</organism>
<evidence type="ECO:0000313" key="2">
    <source>
        <dbReference type="EMBL" id="MDH2006548.1"/>
    </source>
</evidence>
<accession>A0AA42W4U0</accession>
<evidence type="ECO:0000313" key="3">
    <source>
        <dbReference type="Proteomes" id="UP001161294"/>
    </source>
</evidence>
<dbReference type="Proteomes" id="UP001161294">
    <property type="component" value="Unassembled WGS sequence"/>
</dbReference>
<dbReference type="InterPro" id="IPR021212">
    <property type="entry name" value="DUF2760"/>
</dbReference>
<protein>
    <submittedName>
        <fullName evidence="2">DUF2760 domain-containing protein</fullName>
    </submittedName>
</protein>
<dbReference type="AlphaFoldDB" id="A0AA42W4U0"/>
<dbReference type="RefSeq" id="WP_279841741.1">
    <property type="nucleotide sequence ID" value="NZ_JAOCIA010000034.1"/>
</dbReference>
<comment type="caution">
    <text evidence="2">The sequence shown here is derived from an EMBL/GenBank/DDBJ whole genome shotgun (WGS) entry which is preliminary data.</text>
</comment>
<evidence type="ECO:0000259" key="1">
    <source>
        <dbReference type="Pfam" id="PF10816"/>
    </source>
</evidence>
<sequence>MSSNTPPSFLSRIAIAIGSFFAILGNGRLAADVTRLRAGEALAADVAPREIRVEVPVEKIIEVRVEVPVETIVEKTVELRVEVPTDTAALQLLGLLQREARFVDFIQEDVAPYTDAEIGAAARVVHAGCRKVLGEHFTIAPVRPETEGARITLPAGFDAAAVRLTGHVVGQAPFTGTLGHRGWQVTQVQLPLLTDPQAAKVLAQAEVEL</sequence>
<proteinExistence type="predicted"/>
<dbReference type="EMBL" id="JAOCJW010000028">
    <property type="protein sequence ID" value="MDH2006548.1"/>
    <property type="molecule type" value="Genomic_DNA"/>
</dbReference>